<evidence type="ECO:0000313" key="1">
    <source>
        <dbReference type="EMBL" id="ALS31687.1"/>
    </source>
</evidence>
<accession>A0A0U2W9B6</accession>
<sequence>MYWLFHSEMVHFNGRLSGDRLSKYSAYGSLFLLNSVWRK</sequence>
<protein>
    <submittedName>
        <fullName evidence="1">Uncharacterized protein</fullName>
    </submittedName>
</protein>
<dbReference type="PATRIC" id="fig|1315283.4.peg.281"/>
<reference evidence="1 2" key="1">
    <citation type="submission" date="2015-03" db="EMBL/GenBank/DDBJ databases">
        <authorList>
            <person name="Murphy D."/>
        </authorList>
    </citation>
    <scope>NUCLEOTIDE SEQUENCE [LARGE SCALE GENOMIC DNA]</scope>
    <source>
        <strain evidence="1 2">KMM 520</strain>
    </source>
</reference>
<name>A0A0U2W9B6_9GAMM</name>
<gene>
    <name evidence="1" type="ORF">PTRA_a0316</name>
</gene>
<dbReference type="KEGG" id="ptn:PTRA_a0316"/>
<proteinExistence type="predicted"/>
<dbReference type="AlphaFoldDB" id="A0A0U2W9B6"/>
<dbReference type="Proteomes" id="UP000065261">
    <property type="component" value="Chromosome I"/>
</dbReference>
<evidence type="ECO:0000313" key="2">
    <source>
        <dbReference type="Proteomes" id="UP000065261"/>
    </source>
</evidence>
<dbReference type="EMBL" id="CP011034">
    <property type="protein sequence ID" value="ALS31687.1"/>
    <property type="molecule type" value="Genomic_DNA"/>
</dbReference>
<organism evidence="1">
    <name type="scientific">Pseudoalteromonas translucida KMM 520</name>
    <dbReference type="NCBI Taxonomy" id="1315283"/>
    <lineage>
        <taxon>Bacteria</taxon>
        <taxon>Pseudomonadati</taxon>
        <taxon>Pseudomonadota</taxon>
        <taxon>Gammaproteobacteria</taxon>
        <taxon>Alteromonadales</taxon>
        <taxon>Pseudoalteromonadaceae</taxon>
        <taxon>Pseudoalteromonas</taxon>
    </lineage>
</organism>